<dbReference type="InterPro" id="IPR006311">
    <property type="entry name" value="TAT_signal"/>
</dbReference>
<dbReference type="PROSITE" id="PS51318">
    <property type="entry name" value="TAT"/>
    <property type="match status" value="1"/>
</dbReference>
<dbReference type="Proteomes" id="UP001056648">
    <property type="component" value="Chromosome 2"/>
</dbReference>
<dbReference type="Pfam" id="PF07273">
    <property type="entry name" value="DUF1439"/>
    <property type="match status" value="1"/>
</dbReference>
<reference evidence="1" key="1">
    <citation type="submission" date="2022-06" db="EMBL/GenBank/DDBJ databases">
        <title>Complete genome sequence and characterization of Cupriavidus gilardii QJ1 isolated from contaminating cells.</title>
        <authorList>
            <person name="Qi J."/>
        </authorList>
    </citation>
    <scope>NUCLEOTIDE SEQUENCE</scope>
    <source>
        <strain evidence="1">QJ1</strain>
    </source>
</reference>
<evidence type="ECO:0000313" key="1">
    <source>
        <dbReference type="EMBL" id="USE81484.1"/>
    </source>
</evidence>
<evidence type="ECO:0000313" key="2">
    <source>
        <dbReference type="Proteomes" id="UP001056648"/>
    </source>
</evidence>
<keyword evidence="2" id="KW-1185">Reference proteome</keyword>
<name>A0ABY4VW96_9BURK</name>
<dbReference type="Gene3D" id="3.15.10.40">
    <property type="entry name" value="Uncharacterised protein PF07273, DUF1439"/>
    <property type="match status" value="1"/>
</dbReference>
<dbReference type="InterPro" id="IPR010835">
    <property type="entry name" value="DUF1439"/>
</dbReference>
<dbReference type="RefSeq" id="WP_252253835.1">
    <property type="nucleotide sequence ID" value="NZ_CP098736.1"/>
</dbReference>
<organism evidence="1 2">
    <name type="scientific">Cupriavidus gilardii</name>
    <dbReference type="NCBI Taxonomy" id="82541"/>
    <lineage>
        <taxon>Bacteria</taxon>
        <taxon>Pseudomonadati</taxon>
        <taxon>Pseudomonadota</taxon>
        <taxon>Betaproteobacteria</taxon>
        <taxon>Burkholderiales</taxon>
        <taxon>Burkholderiaceae</taxon>
        <taxon>Cupriavidus</taxon>
    </lineage>
</organism>
<dbReference type="EMBL" id="CP098736">
    <property type="protein sequence ID" value="USE81484.1"/>
    <property type="molecule type" value="Genomic_DNA"/>
</dbReference>
<proteinExistence type="predicted"/>
<gene>
    <name evidence="1" type="ORF">NDR89_17545</name>
</gene>
<protein>
    <submittedName>
        <fullName evidence="1">DUF1439 domain-containing protein</fullName>
    </submittedName>
</protein>
<sequence length="204" mass="21760">MSSIPSHGRRRGLRRPLAAAATAAALGVGAGLAVLSGAAIAGYNIWTGEYTFTKQELQRAVEGRFPATLRYAQVLDVRLTRPRLTLDAAGNRITTQVDAQLTNSLLPAPPINGTLALNSGLRYDPVKRAVLLDNPTVEQVQVDGVPGQYSAQLNAVGNLVAQELLKDYPLHTFKPEELQVNGKQVEPGAITVTEDGIAVKIDTK</sequence>
<accession>A0ABY4VW96</accession>